<organism evidence="2 3">
    <name type="scientific">Cellvibrio japonicus (strain Ueda107)</name>
    <name type="common">Pseudomonas fluorescens subsp. cellulosa</name>
    <dbReference type="NCBI Taxonomy" id="498211"/>
    <lineage>
        <taxon>Bacteria</taxon>
        <taxon>Pseudomonadati</taxon>
        <taxon>Pseudomonadota</taxon>
        <taxon>Gammaproteobacteria</taxon>
        <taxon>Cellvibrionales</taxon>
        <taxon>Cellvibrionaceae</taxon>
        <taxon>Cellvibrio</taxon>
    </lineage>
</organism>
<feature type="chain" id="PRO_5002796753" evidence="1">
    <location>
        <begin position="21"/>
        <end position="148"/>
    </location>
</feature>
<keyword evidence="3" id="KW-1185">Reference proteome</keyword>
<feature type="signal peptide" evidence="1">
    <location>
        <begin position="1"/>
        <end position="20"/>
    </location>
</feature>
<protein>
    <submittedName>
        <fullName evidence="2">Uncharacterized protein</fullName>
    </submittedName>
</protein>
<dbReference type="KEGG" id="cja:CJA_2378"/>
<sequence>MKQSISIALLIGALSSPVMAVDLLGGLNKAVNKANEVNTQAQSVATQAQAVEQQVSSPEALLNQALSNYLKPGVSTQEQVVQLLGEPVSSATEGQTQTLQYKANGIVEKIMTAQAVASAFGVQTPDIDGLLNMVFQNGVLQSYGLSGE</sequence>
<dbReference type="RefSeq" id="WP_012487976.1">
    <property type="nucleotide sequence ID" value="NC_010995.1"/>
</dbReference>
<dbReference type="Proteomes" id="UP000001036">
    <property type="component" value="Chromosome"/>
</dbReference>
<reference evidence="2 3" key="1">
    <citation type="journal article" date="2008" name="J. Bacteriol.">
        <title>Insights into plant cell wall degradation from the genome sequence of the soil bacterium Cellvibrio japonicus.</title>
        <authorList>
            <person name="Deboy R.T."/>
            <person name="Mongodin E.F."/>
            <person name="Fouts D.E."/>
            <person name="Tailford L.E."/>
            <person name="Khouri H."/>
            <person name="Emerson J.B."/>
            <person name="Mohamoud Y."/>
            <person name="Watkins K."/>
            <person name="Henrissat B."/>
            <person name="Gilbert H.J."/>
            <person name="Nelson K.E."/>
        </authorList>
    </citation>
    <scope>NUCLEOTIDE SEQUENCE [LARGE SCALE GENOMIC DNA]</scope>
    <source>
        <strain evidence="2 3">Ueda107</strain>
    </source>
</reference>
<keyword evidence="1" id="KW-0732">Signal</keyword>
<dbReference type="HOGENOM" id="CLU_1755569_0_0_6"/>
<gene>
    <name evidence="2" type="ordered locus">CJA_2378</name>
</gene>
<evidence type="ECO:0000256" key="1">
    <source>
        <dbReference type="SAM" id="SignalP"/>
    </source>
</evidence>
<name>B3PK16_CELJU</name>
<dbReference type="AlphaFoldDB" id="B3PK16"/>
<proteinExistence type="predicted"/>
<evidence type="ECO:0000313" key="3">
    <source>
        <dbReference type="Proteomes" id="UP000001036"/>
    </source>
</evidence>
<evidence type="ECO:0000313" key="2">
    <source>
        <dbReference type="EMBL" id="ACE82804.1"/>
    </source>
</evidence>
<accession>B3PK16</accession>
<dbReference type="EMBL" id="CP000934">
    <property type="protein sequence ID" value="ACE82804.1"/>
    <property type="molecule type" value="Genomic_DNA"/>
</dbReference>